<evidence type="ECO:0000256" key="3">
    <source>
        <dbReference type="ARBA" id="ARBA00022695"/>
    </source>
</evidence>
<dbReference type="InterPro" id="IPR018061">
    <property type="entry name" value="Retropepsins"/>
</dbReference>
<dbReference type="InterPro" id="IPR021109">
    <property type="entry name" value="Peptidase_aspartic_dom_sf"/>
</dbReference>
<dbReference type="InterPro" id="IPR000477">
    <property type="entry name" value="RT_dom"/>
</dbReference>
<dbReference type="InterPro" id="IPR043502">
    <property type="entry name" value="DNA/RNA_pol_sf"/>
</dbReference>
<accession>A0ABY6LTP2</accession>
<dbReference type="InterPro" id="IPR043128">
    <property type="entry name" value="Rev_trsase/Diguanyl_cyclase"/>
</dbReference>
<dbReference type="InterPro" id="IPR012337">
    <property type="entry name" value="RNaseH-like_sf"/>
</dbReference>
<dbReference type="PROSITE" id="PS50994">
    <property type="entry name" value="INTEGRASE"/>
    <property type="match status" value="1"/>
</dbReference>
<dbReference type="InterPro" id="IPR050951">
    <property type="entry name" value="Retrovirus_Pol_polyprotein"/>
</dbReference>
<dbReference type="Pfam" id="PF00665">
    <property type="entry name" value="rve"/>
    <property type="match status" value="1"/>
</dbReference>
<keyword evidence="3" id="KW-0548">Nucleotidyltransferase</keyword>
<evidence type="ECO:0000256" key="6">
    <source>
        <dbReference type="ARBA" id="ARBA00022801"/>
    </source>
</evidence>
<dbReference type="PANTHER" id="PTHR37984:SF15">
    <property type="entry name" value="INTEGRASE CATALYTIC DOMAIN-CONTAINING PROTEIN"/>
    <property type="match status" value="1"/>
</dbReference>
<evidence type="ECO:0000259" key="9">
    <source>
        <dbReference type="PROSITE" id="PS50175"/>
    </source>
</evidence>
<dbReference type="InterPro" id="IPR036397">
    <property type="entry name" value="RNaseH_sf"/>
</dbReference>
<dbReference type="SUPFAM" id="SSF53098">
    <property type="entry name" value="Ribonuclease H-like"/>
    <property type="match status" value="1"/>
</dbReference>
<dbReference type="Proteomes" id="UP001235939">
    <property type="component" value="Chromosome X"/>
</dbReference>
<feature type="compositionally biased region" description="Basic and acidic residues" evidence="8">
    <location>
        <begin position="1257"/>
        <end position="1268"/>
    </location>
</feature>
<evidence type="ECO:0000256" key="5">
    <source>
        <dbReference type="ARBA" id="ARBA00022759"/>
    </source>
</evidence>
<feature type="domain" description="Integrase catalytic" evidence="11">
    <location>
        <begin position="948"/>
        <end position="1107"/>
    </location>
</feature>
<feature type="region of interest" description="Disordered" evidence="8">
    <location>
        <begin position="1243"/>
        <end position="1341"/>
    </location>
</feature>
<dbReference type="Gene3D" id="2.40.70.10">
    <property type="entry name" value="Acid Proteases"/>
    <property type="match status" value="1"/>
</dbReference>
<name>A0ABY6LTP2_9ARAC</name>
<dbReference type="PANTHER" id="PTHR37984">
    <property type="entry name" value="PROTEIN CBG26694"/>
    <property type="match status" value="1"/>
</dbReference>
<dbReference type="CDD" id="cd01647">
    <property type="entry name" value="RT_LTR"/>
    <property type="match status" value="1"/>
</dbReference>
<evidence type="ECO:0000256" key="4">
    <source>
        <dbReference type="ARBA" id="ARBA00022722"/>
    </source>
</evidence>
<proteinExistence type="predicted"/>
<evidence type="ECO:0000313" key="13">
    <source>
        <dbReference type="Proteomes" id="UP001235939"/>
    </source>
</evidence>
<organism evidence="12 13">
    <name type="scientific">Cordylochernes scorpioides</name>
    <dbReference type="NCBI Taxonomy" id="51811"/>
    <lineage>
        <taxon>Eukaryota</taxon>
        <taxon>Metazoa</taxon>
        <taxon>Ecdysozoa</taxon>
        <taxon>Arthropoda</taxon>
        <taxon>Chelicerata</taxon>
        <taxon>Arachnida</taxon>
        <taxon>Pseudoscorpiones</taxon>
        <taxon>Cheliferoidea</taxon>
        <taxon>Chernetidae</taxon>
        <taxon>Cordylochernes</taxon>
    </lineage>
</organism>
<evidence type="ECO:0000256" key="1">
    <source>
        <dbReference type="ARBA" id="ARBA00012493"/>
    </source>
</evidence>
<feature type="compositionally biased region" description="Polar residues" evidence="8">
    <location>
        <begin position="1244"/>
        <end position="1256"/>
    </location>
</feature>
<keyword evidence="6" id="KW-0378">Hydrolase</keyword>
<evidence type="ECO:0000256" key="2">
    <source>
        <dbReference type="ARBA" id="ARBA00022679"/>
    </source>
</evidence>
<feature type="compositionally biased region" description="Acidic residues" evidence="8">
    <location>
        <begin position="1287"/>
        <end position="1304"/>
    </location>
</feature>
<dbReference type="Gene3D" id="3.30.70.270">
    <property type="match status" value="1"/>
</dbReference>
<evidence type="ECO:0000313" key="12">
    <source>
        <dbReference type="EMBL" id="UYV84456.1"/>
    </source>
</evidence>
<keyword evidence="13" id="KW-1185">Reference proteome</keyword>
<dbReference type="InterPro" id="IPR001969">
    <property type="entry name" value="Aspartic_peptidase_AS"/>
</dbReference>
<dbReference type="CDD" id="cd09274">
    <property type="entry name" value="RNase_HI_RT_Ty3"/>
    <property type="match status" value="1"/>
</dbReference>
<evidence type="ECO:0000256" key="7">
    <source>
        <dbReference type="ARBA" id="ARBA00022918"/>
    </source>
</evidence>
<dbReference type="InterPro" id="IPR001584">
    <property type="entry name" value="Integrase_cat-core"/>
</dbReference>
<feature type="domain" description="Reverse transcriptase" evidence="10">
    <location>
        <begin position="544"/>
        <end position="723"/>
    </location>
</feature>
<feature type="domain" description="Peptidase A2" evidence="9">
    <location>
        <begin position="264"/>
        <end position="341"/>
    </location>
</feature>
<dbReference type="EMBL" id="CP092886">
    <property type="protein sequence ID" value="UYV84456.1"/>
    <property type="molecule type" value="Genomic_DNA"/>
</dbReference>
<gene>
    <name evidence="12" type="ORF">LAZ67_X002250</name>
</gene>
<dbReference type="CDD" id="cd00303">
    <property type="entry name" value="retropepsin_like"/>
    <property type="match status" value="1"/>
</dbReference>
<dbReference type="Gene3D" id="1.10.340.70">
    <property type="match status" value="1"/>
</dbReference>
<dbReference type="Pfam" id="PF17917">
    <property type="entry name" value="RT_RNaseH"/>
    <property type="match status" value="1"/>
</dbReference>
<dbReference type="Pfam" id="PF00077">
    <property type="entry name" value="RVP"/>
    <property type="match status" value="1"/>
</dbReference>
<dbReference type="InterPro" id="IPR054465">
    <property type="entry name" value="Integrase_p58-like_C"/>
</dbReference>
<dbReference type="EC" id="2.7.7.49" evidence="1"/>
<dbReference type="InterPro" id="IPR041588">
    <property type="entry name" value="Integrase_H2C2"/>
</dbReference>
<keyword evidence="7" id="KW-0695">RNA-directed DNA polymerase</keyword>
<dbReference type="SUPFAM" id="SSF56672">
    <property type="entry name" value="DNA/RNA polymerases"/>
    <property type="match status" value="1"/>
</dbReference>
<evidence type="ECO:0000259" key="11">
    <source>
        <dbReference type="PROSITE" id="PS50994"/>
    </source>
</evidence>
<dbReference type="Pfam" id="PF22938">
    <property type="entry name" value="Integrase_p58_C"/>
    <property type="match status" value="1"/>
</dbReference>
<dbReference type="Gene3D" id="3.10.10.10">
    <property type="entry name" value="HIV Type 1 Reverse Transcriptase, subunit A, domain 1"/>
    <property type="match status" value="1"/>
</dbReference>
<dbReference type="Pfam" id="PF00078">
    <property type="entry name" value="RVT_1"/>
    <property type="match status" value="1"/>
</dbReference>
<reference evidence="12 13" key="1">
    <citation type="submission" date="2022-03" db="EMBL/GenBank/DDBJ databases">
        <title>A chromosomal length assembly of Cordylochernes scorpioides.</title>
        <authorList>
            <person name="Zeh D."/>
            <person name="Zeh J."/>
        </authorList>
    </citation>
    <scope>NUCLEOTIDE SEQUENCE [LARGE SCALE GENOMIC DNA]</scope>
    <source>
        <strain evidence="12">IN4F17</strain>
        <tissue evidence="12">Whole Body</tissue>
    </source>
</reference>
<keyword evidence="4" id="KW-0540">Nuclease</keyword>
<feature type="compositionally biased region" description="Basic and acidic residues" evidence="8">
    <location>
        <begin position="1275"/>
        <end position="1286"/>
    </location>
</feature>
<dbReference type="SUPFAM" id="SSF50630">
    <property type="entry name" value="Acid proteases"/>
    <property type="match status" value="1"/>
</dbReference>
<dbReference type="PROSITE" id="PS50878">
    <property type="entry name" value="RT_POL"/>
    <property type="match status" value="1"/>
</dbReference>
<dbReference type="PROSITE" id="PS50175">
    <property type="entry name" value="ASP_PROT_RETROV"/>
    <property type="match status" value="1"/>
</dbReference>
<sequence length="1420" mass="164705">METRSGNVYNTKKEETKVDDPARLQLGATIGGDAGFEPVALNPNIEIPKYGGTEDPRPWIESLEEIGFLYHWADYIIARYAAMNMTGSAKTWLNLHKASFTSWENIKIRLIQDFYLDANKEELRMKLNRMQHWNEPAIRFAEDILVLCNKVDPAMEEETNIEHVIGGLKKEYSFALYLNPPKTTDDLLVVFKKMDSFEKKYRERVEKSRNLYNGPRYSRPQQQSRFKLNVAPESVNQSKSTINGIKKLDPKYKLKINVDKIGTFEALVDSGADLSVVDLRTALDTGHGISKLAKICAGPDGKKLDMVGSIFLNIKIDDETLSHNFVILKTHLRTLILGRDFLKKMNAKIDCKQETIKYDLTNNHDEINFEMLNIKSAKDSIVPECSIKLIKALVETEDGEYIIEESSKIFQTNGLRLARSLINVINRETHIWITNPYPRPLKIMKNQSLAFGSSTAKINVNREREVEENEEPRFQINENLSPKEHKELKQVLERYGDLFSLRLGRTNLAKHRIDTEDAKPIKHKPYRVSAKERDIIKEQIDEMLTEGIIRPSSSPWSFPVILVKKRDGKYRFCVDYRKLNNVTVKDVYPIPRIDKVMDTLQGSTHFSAIDLRSGYWQVEVEERDKEKTDFTTAHGLYDFNVMPFGLCNAPATFERNMENMLRNMRWQICLCYLDDVIIYSPDFPTHLKRLEAVLRCFRESNLRLNDKKCRFAFEELEIFGYITSKHVKRNKIIQQLKKNVWSMSKLRPYLYGRHFKIVTDHHALCWLKNLKDPTGRLARWALKIQEYDFDIIHKSGKKHLDADGLSRGPLPETDWDEDFERLFLNQITDEEDKFTESVKKNLNGSRRSIAQNFKVEDGCLFKKNPNPEGRAWLLVVPEKKKREIMKEYHNHMSNGHLGVARTMYRIKSKYFWPSMLKDVSEFVKTCHLCQSRKGSNQLPSGLLQPIPPANFPFERIGIDFVGPLTSTKNRKKWIIVLTDYYTRYAETKAVSEATVKEVSKFLVEDIFLRHGDPQYLISDRGSQFTSNLMKEVMKMCKIKHCFTTSYHPQTNGLTERLNRTLINMLSMYVNTDQKNWDEILPFITHAYNTTIQETTGYSPFFLMFGREPTSLSDDRNISVDIDKDDYDEYIKHHLDKINRTRKFVINNTIKTKERMKKNYDKKHVEKSYEPGELVAVWTPIRKIGKCEKLLRKYFGPYRILKKMSSVNYLIDPKDYPGQDPLIVHVSRIKPYYKRMDEVIHEDVTTSGEGSRSQDITDSYRPKSRKDSGHQGTSKQVDHCLYRKMEQGSEEDPKEPMESDSDYESGENTTFPKLENTLGRTQEVPPSHEGSTPPPVVSDGLGSLTRTLHQLSAVTGLSRDVELPRYDGSYEAQSFFTNYDAQADRAQLQYSTRLRKPPNLLQAPLRVTNTLAYVTCFPDQL</sequence>
<dbReference type="InterPro" id="IPR041373">
    <property type="entry name" value="RT_RNaseH"/>
</dbReference>
<dbReference type="PROSITE" id="PS00141">
    <property type="entry name" value="ASP_PROTEASE"/>
    <property type="match status" value="1"/>
</dbReference>
<dbReference type="Pfam" id="PF17921">
    <property type="entry name" value="Integrase_H2C2"/>
    <property type="match status" value="1"/>
</dbReference>
<keyword evidence="2" id="KW-0808">Transferase</keyword>
<keyword evidence="5" id="KW-0255">Endonuclease</keyword>
<dbReference type="InterPro" id="IPR001995">
    <property type="entry name" value="Peptidase_A2_cat"/>
</dbReference>
<evidence type="ECO:0000256" key="8">
    <source>
        <dbReference type="SAM" id="MobiDB-lite"/>
    </source>
</evidence>
<evidence type="ECO:0000259" key="10">
    <source>
        <dbReference type="PROSITE" id="PS50878"/>
    </source>
</evidence>
<dbReference type="Gene3D" id="3.30.420.10">
    <property type="entry name" value="Ribonuclease H-like superfamily/Ribonuclease H"/>
    <property type="match status" value="1"/>
</dbReference>
<protein>
    <recommendedName>
        <fullName evidence="1">RNA-directed DNA polymerase</fullName>
        <ecNumber evidence="1">2.7.7.49</ecNumber>
    </recommendedName>
</protein>